<dbReference type="Pfam" id="PF25675">
    <property type="entry name" value="Phage_nozzle"/>
    <property type="match status" value="1"/>
</dbReference>
<reference evidence="1 2" key="1">
    <citation type="submission" date="2017-11" db="EMBL/GenBank/DDBJ databases">
        <title>A major lineage of nontailed dsDNA viruses as unrecognized killers of marine bacteria.</title>
        <authorList>
            <person name="Kauffman K.M."/>
            <person name="Hussain F.A."/>
            <person name="Yang J."/>
            <person name="Arevalo P."/>
            <person name="Brown J.M."/>
            <person name="Chang W.K."/>
            <person name="VanInsberghe D."/>
            <person name="Elsherbini J."/>
            <person name="Cutler M.B."/>
            <person name="Kelly L."/>
            <person name="Polz M.F."/>
        </authorList>
    </citation>
    <scope>NUCLEOTIDE SEQUENCE [LARGE SCALE GENOMIC DNA]</scope>
</reference>
<dbReference type="InterPro" id="IPR058003">
    <property type="entry name" value="Phage_gp12"/>
</dbReference>
<sequence>MASSVHSSYDSLLQGISQQPVRDRQEGQAQDMLNMIPDPVNGLHDRPPTEYLNSYFDTLGREVKWHHYTRSEDKYILGIMEDEVVITDFFGTPQTVVTDARALDYFSRGSLPLKDRLHAVTLGDVTLVANREVETSILQPSSFEQWSNALVYFRTINAGRTISLTVSSPDKPSVTVTYSVPTQVSTVPTPTDDIARNTDLQNQIKASGTDAVAAQIRDALDGNATFTANYTANLQGSVLEIYSDHFQTDGTRLEVTCSVTDDMGGVSVYAINRTIPSVGQLPPYAPQGYVVRITNDGSSVRDDYYLKFNAPGGTGFTSQPGKWEEVAHPRQNFRLNSDDMPMAIIQLPDLSFKVHPLDTALPEETENIFWDDRGAGDDISNPFPDFLGYAIEDMGLFQERLYFLSAEAITFSESKNYWNFFKKSATLDVVTDPVNKPANNTEVSILKYAVQHNRDLIVFADDSQFRIQGQQAITPNNTTMVVTTGFGTDLKTTPAVAGEVIFFPFKTGANSGIREFYTNNESDSNNARPITSHVKDLIKGSVIELLANSQEDILVVRGETNPNDIYVYHYLWQGTDRVQAAWHTWQVCQNCDIEYMFFDRSVLYIIQKEKETNLAQGFTLNLEDIDVTGLTHNIYLDERISAVGVNTQVILPTGYPASDVTNLVAVQGEGCPYPGMRAVFEYDEPTRTLTFKFDLEGGAVHVGKSYERLYSPSMPTLRDDNGKAIDPYRFTMGNFTVRFDETGPFDVTVRHPQYSEFKVTNSNRIVGQAIIGQVNLASSEFSTGIRMPVKDLEVIYSTDSYLPFNLSSIEWKGQIKQRGRRI</sequence>
<name>A0A2I7RNK0_9CAUD</name>
<dbReference type="EMBL" id="MG592574">
    <property type="protein sequence ID" value="AUR95233.1"/>
    <property type="molecule type" value="Genomic_DNA"/>
</dbReference>
<keyword evidence="2" id="KW-1185">Reference proteome</keyword>
<evidence type="ECO:0000313" key="2">
    <source>
        <dbReference type="Proteomes" id="UP000269294"/>
    </source>
</evidence>
<accession>A0A2I7RNK0</accession>
<proteinExistence type="predicted"/>
<organism evidence="1 2">
    <name type="scientific">Vibrio phage 1.204.O._10N.222.46.F12</name>
    <dbReference type="NCBI Taxonomy" id="1881263"/>
    <lineage>
        <taxon>Viruses</taxon>
        <taxon>Duplodnaviria</taxon>
        <taxon>Heunggongvirae</taxon>
        <taxon>Uroviricota</taxon>
        <taxon>Caudoviricetes</taxon>
        <taxon>Autographivirales</taxon>
        <taxon>Cyclitvirus</taxon>
        <taxon>Cyclitvirus cyclit</taxon>
    </lineage>
</organism>
<protein>
    <submittedName>
        <fullName evidence="1">Head-closure protein</fullName>
    </submittedName>
</protein>
<gene>
    <name evidence="1" type="ORF">NVP1204O_13</name>
</gene>
<dbReference type="Proteomes" id="UP000269294">
    <property type="component" value="Segment"/>
</dbReference>
<evidence type="ECO:0000313" key="1">
    <source>
        <dbReference type="EMBL" id="AUR95233.1"/>
    </source>
</evidence>